<proteinExistence type="inferred from homology"/>
<feature type="transmembrane region" description="Helical" evidence="6">
    <location>
        <begin position="306"/>
        <end position="324"/>
    </location>
</feature>
<evidence type="ECO:0000313" key="10">
    <source>
        <dbReference type="Proteomes" id="UP000034883"/>
    </source>
</evidence>
<dbReference type="InterPro" id="IPR051361">
    <property type="entry name" value="ThrE/Ser_Exporter"/>
</dbReference>
<evidence type="ECO:0000259" key="7">
    <source>
        <dbReference type="Pfam" id="PF06738"/>
    </source>
</evidence>
<evidence type="ECO:0000256" key="5">
    <source>
        <dbReference type="ARBA" id="ARBA00034125"/>
    </source>
</evidence>
<feature type="transmembrane region" description="Helical" evidence="6">
    <location>
        <begin position="354"/>
        <end position="373"/>
    </location>
</feature>
<keyword evidence="4 6" id="KW-0472">Membrane</keyword>
<evidence type="ECO:0000256" key="4">
    <source>
        <dbReference type="ARBA" id="ARBA00023136"/>
    </source>
</evidence>
<evidence type="ECO:0000256" key="6">
    <source>
        <dbReference type="SAM" id="Phobius"/>
    </source>
</evidence>
<dbReference type="EMBL" id="CP011125">
    <property type="protein sequence ID" value="AKF10323.1"/>
    <property type="molecule type" value="Genomic_DNA"/>
</dbReference>
<evidence type="ECO:0000256" key="3">
    <source>
        <dbReference type="ARBA" id="ARBA00022989"/>
    </source>
</evidence>
<dbReference type="PANTHER" id="PTHR31082">
    <property type="entry name" value="PHEROMONE-REGULATED MEMBRANE PROTEIN 10"/>
    <property type="match status" value="1"/>
</dbReference>
<feature type="transmembrane region" description="Helical" evidence="6">
    <location>
        <begin position="380"/>
        <end position="405"/>
    </location>
</feature>
<evidence type="ECO:0000259" key="8">
    <source>
        <dbReference type="Pfam" id="PF12821"/>
    </source>
</evidence>
<evidence type="ECO:0000313" key="9">
    <source>
        <dbReference type="EMBL" id="AKF10323.1"/>
    </source>
</evidence>
<feature type="transmembrane region" description="Helical" evidence="6">
    <location>
        <begin position="181"/>
        <end position="198"/>
    </location>
</feature>
<dbReference type="Pfam" id="PF06738">
    <property type="entry name" value="ThrE"/>
    <property type="match status" value="1"/>
</dbReference>
<feature type="domain" description="Threonine/Serine exporter ThrE" evidence="8">
    <location>
        <begin position="311"/>
        <end position="434"/>
    </location>
</feature>
<evidence type="ECO:0000256" key="2">
    <source>
        <dbReference type="ARBA" id="ARBA00022692"/>
    </source>
</evidence>
<dbReference type="OrthoDB" id="5295394at2"/>
<name>A0A0F6W8T7_9BACT</name>
<dbReference type="GO" id="GO:0022857">
    <property type="term" value="F:transmembrane transporter activity"/>
    <property type="evidence" value="ECO:0007669"/>
    <property type="project" value="InterPro"/>
</dbReference>
<reference evidence="9 10" key="1">
    <citation type="submission" date="2015-03" db="EMBL/GenBank/DDBJ databases">
        <title>Genome assembly of Sandaracinus amylolyticus DSM 53668.</title>
        <authorList>
            <person name="Sharma G."/>
            <person name="Subramanian S."/>
        </authorList>
    </citation>
    <scope>NUCLEOTIDE SEQUENCE [LARGE SCALE GENOMIC DNA]</scope>
    <source>
        <strain evidence="9 10">DSM 53668</strain>
    </source>
</reference>
<comment type="similarity">
    <text evidence="5">Belongs to the ThrE exporter (TC 2.A.79) family.</text>
</comment>
<dbReference type="RefSeq" id="WP_053237295.1">
    <property type="nucleotide sequence ID" value="NZ_CP011125.1"/>
</dbReference>
<comment type="subcellular location">
    <subcellularLocation>
        <location evidence="1">Membrane</location>
        <topology evidence="1">Multi-pass membrane protein</topology>
    </subcellularLocation>
</comment>
<accession>A0A0F6W8T7</accession>
<organism evidence="9 10">
    <name type="scientific">Sandaracinus amylolyticus</name>
    <dbReference type="NCBI Taxonomy" id="927083"/>
    <lineage>
        <taxon>Bacteria</taxon>
        <taxon>Pseudomonadati</taxon>
        <taxon>Myxococcota</taxon>
        <taxon>Polyangia</taxon>
        <taxon>Polyangiales</taxon>
        <taxon>Sandaracinaceae</taxon>
        <taxon>Sandaracinus</taxon>
    </lineage>
</organism>
<keyword evidence="3 6" id="KW-1133">Transmembrane helix</keyword>
<evidence type="ECO:0008006" key="11">
    <source>
        <dbReference type="Google" id="ProtNLM"/>
    </source>
</evidence>
<gene>
    <name evidence="9" type="ORF">DB32_007472</name>
</gene>
<dbReference type="GO" id="GO:0016020">
    <property type="term" value="C:membrane"/>
    <property type="evidence" value="ECO:0007669"/>
    <property type="project" value="UniProtKB-SubCell"/>
</dbReference>
<dbReference type="Proteomes" id="UP000034883">
    <property type="component" value="Chromosome"/>
</dbReference>
<feature type="transmembrane region" description="Helical" evidence="6">
    <location>
        <begin position="417"/>
        <end position="437"/>
    </location>
</feature>
<dbReference type="STRING" id="927083.DB32_007472"/>
<dbReference type="Pfam" id="PF12821">
    <property type="entry name" value="ThrE_2"/>
    <property type="match status" value="1"/>
</dbReference>
<sequence>MDLWILQAARVLDRRRRSERGSLDSLVHGEALAEHAADGLDPSLAFSLRLARALLGCGMPAQRVEESLYRLAESLGFDIDAFCTPTALIVTMSKEGATGPHDVRTRVVRVEPGQTDLERLSALHDLVGRVERREITPGDGARRIEAILARRPRWNDTSIALAFGLVSMAASILLGGGGLDLPIAGALGVLVGVLDAIGHRVPAVQRLLPALAASSVSFLASMLAWQGVPVRPSVVLLASIVVLLPGLTVTTATLELATANLVSGTARLMGGAVTFLQLGFGVALGLEIAKMLPHIPAPPPPDALPAWAVLVAPLGSALGFTVLLRAKPADGVWVLFAVVLALAGSQLGGRLMGAELGAFVGALVVASASHVFARWRDRPVNLMLVPGILFLVPGSIGFLSIRSLLEHDVEGAVSTAFRMSIVAMALAAGILVATAAVPPRKAL</sequence>
<dbReference type="InterPro" id="IPR010619">
    <property type="entry name" value="ThrE-like_N"/>
</dbReference>
<dbReference type="KEGG" id="samy:DB32_007472"/>
<feature type="transmembrane region" description="Helical" evidence="6">
    <location>
        <begin position="268"/>
        <end position="286"/>
    </location>
</feature>
<dbReference type="InterPro" id="IPR024528">
    <property type="entry name" value="ThrE_2"/>
</dbReference>
<keyword evidence="10" id="KW-1185">Reference proteome</keyword>
<evidence type="ECO:0000256" key="1">
    <source>
        <dbReference type="ARBA" id="ARBA00004141"/>
    </source>
</evidence>
<feature type="transmembrane region" description="Helical" evidence="6">
    <location>
        <begin position="210"/>
        <end position="228"/>
    </location>
</feature>
<dbReference type="AlphaFoldDB" id="A0A0F6W8T7"/>
<keyword evidence="2 6" id="KW-0812">Transmembrane</keyword>
<dbReference type="PANTHER" id="PTHR31082:SF4">
    <property type="entry name" value="PHEROMONE-REGULATED MEMBRANE PROTEIN 10"/>
    <property type="match status" value="1"/>
</dbReference>
<feature type="domain" description="Threonine/serine exporter-like N-terminal" evidence="7">
    <location>
        <begin position="46"/>
        <end position="288"/>
    </location>
</feature>
<protein>
    <recommendedName>
        <fullName evidence="11">Threonine/serine exporter-like N-terminal domain-containing protein</fullName>
    </recommendedName>
</protein>
<feature type="transmembrane region" description="Helical" evidence="6">
    <location>
        <begin position="331"/>
        <end position="348"/>
    </location>
</feature>
<feature type="transmembrane region" description="Helical" evidence="6">
    <location>
        <begin position="234"/>
        <end position="256"/>
    </location>
</feature>